<evidence type="ECO:0000313" key="8">
    <source>
        <dbReference type="EMBL" id="AHY04959.1"/>
    </source>
</evidence>
<dbReference type="GeneID" id="19351060"/>
<evidence type="ECO:0000256" key="7">
    <source>
        <dbReference type="ARBA" id="ARBA00035430"/>
    </source>
</evidence>
<evidence type="ECO:0000256" key="2">
    <source>
        <dbReference type="ARBA" id="ARBA00010761"/>
    </source>
</evidence>
<evidence type="ECO:0000256" key="3">
    <source>
        <dbReference type="ARBA" id="ARBA00022980"/>
    </source>
</evidence>
<dbReference type="GO" id="GO:1990904">
    <property type="term" value="C:ribonucleoprotein complex"/>
    <property type="evidence" value="ECO:0007669"/>
    <property type="project" value="UniProtKB-KW"/>
</dbReference>
<dbReference type="GO" id="GO:0005739">
    <property type="term" value="C:mitochondrion"/>
    <property type="evidence" value="ECO:0007669"/>
    <property type="project" value="UniProtKB-SubCell"/>
</dbReference>
<organism evidence="8">
    <name type="scientific">Magnusiomyces capitatus</name>
    <dbReference type="NCBI Taxonomy" id="1095183"/>
    <lineage>
        <taxon>Eukaryota</taxon>
        <taxon>Fungi</taxon>
        <taxon>Dikarya</taxon>
        <taxon>Ascomycota</taxon>
        <taxon>Saccharomycotina</taxon>
        <taxon>Dipodascomycetes</taxon>
        <taxon>Dipodascales</taxon>
        <taxon>Dipodascaceae</taxon>
        <taxon>Magnusiomyces</taxon>
    </lineage>
</organism>
<dbReference type="RefSeq" id="YP_009029705.1">
    <property type="nucleotide sequence ID" value="NC_024095.1"/>
</dbReference>
<name>A0A023UME0_9ASCO</name>
<evidence type="ECO:0000256" key="4">
    <source>
        <dbReference type="ARBA" id="ARBA00023128"/>
    </source>
</evidence>
<evidence type="ECO:0000256" key="1">
    <source>
        <dbReference type="ARBA" id="ARBA00004173"/>
    </source>
</evidence>
<keyword evidence="4 8" id="KW-0496">Mitochondrion</keyword>
<evidence type="ECO:0000256" key="6">
    <source>
        <dbReference type="ARBA" id="ARBA00035157"/>
    </source>
</evidence>
<sequence>MKREMLKSMVIKLMWTKIYQMKEMMNKNLGSKLVKNEDQSMSLMRKLKNNKLRMQNYNNNNDYIHNMYKYNNNNLMNMVLKNNMIGNMLVKYFNSKIKAINNYNYKNIKYLMSKPMFKETKNNLNMMMFMYNSYNKNQTLVNQMISSTPMNNNMLLMRMIDNIMGNKETKNNLNSMLSKLYNKNVTMEPIMLKYDYFNNDIFSKNISNNINEFNTYKKEYTTMLNNNITLLDRMSMMLNTNKYKLLALNILNNNVLSNLTNNANNLNNIKEYLNINNTIWNLLNNKYIIGYSFKFTGKLAKSLSTARKLRYIKYNGSLKHNTLTANNLNFKLNSYKSNMSMSNTNNINKNGKFNVKIQLGHL</sequence>
<proteinExistence type="inferred from homology"/>
<dbReference type="GO" id="GO:0006412">
    <property type="term" value="P:translation"/>
    <property type="evidence" value="ECO:0007669"/>
    <property type="project" value="InterPro"/>
</dbReference>
<accession>A0A023UME0</accession>
<dbReference type="AlphaFoldDB" id="A0A023UME0"/>
<keyword evidence="3 8" id="KW-0689">Ribosomal protein</keyword>
<reference evidence="8" key="1">
    <citation type="journal article" date="2014" name="Proc. Natl. Acad. Sci. U.S.A.">
        <title>Massive programmed translational jumping in mitochondria.</title>
        <authorList>
            <person name="Lang B.F."/>
            <person name="Jakubkova M."/>
            <person name="Hegedusova E."/>
            <person name="Daoud R."/>
            <person name="Forget L."/>
            <person name="Brejova B."/>
            <person name="Vinar T."/>
            <person name="Kosa P."/>
            <person name="Fricova D."/>
            <person name="Nebohacova M."/>
            <person name="Griac P."/>
            <person name="Tomaska L."/>
            <person name="Burger G."/>
            <person name="Nosek J."/>
        </authorList>
    </citation>
    <scope>NUCLEOTIDE SEQUENCE</scope>
    <source>
        <strain evidence="8">NRRL Y-17686</strain>
    </source>
</reference>
<dbReference type="InterPro" id="IPR007980">
    <property type="entry name" value="Ribosomal_uS3m_fun"/>
</dbReference>
<dbReference type="GO" id="GO:0005840">
    <property type="term" value="C:ribosome"/>
    <property type="evidence" value="ECO:0007669"/>
    <property type="project" value="UniProtKB-KW"/>
</dbReference>
<dbReference type="GO" id="GO:0003735">
    <property type="term" value="F:structural constituent of ribosome"/>
    <property type="evidence" value="ECO:0007669"/>
    <property type="project" value="InterPro"/>
</dbReference>
<protein>
    <recommendedName>
        <fullName evidence="6">Small ribosomal subunit protein uS3m</fullName>
    </recommendedName>
    <alternativeName>
        <fullName evidence="7">Ribosomal protein VAR1, mitochondrial</fullName>
    </alternativeName>
</protein>
<comment type="subcellular location">
    <subcellularLocation>
        <location evidence="1">Mitochondrion</location>
    </subcellularLocation>
</comment>
<geneLocation type="mitochondrion" evidence="8"/>
<comment type="similarity">
    <text evidence="2">Belongs to the universal ribosomal protein uS3 family.</text>
</comment>
<dbReference type="Pfam" id="PF05316">
    <property type="entry name" value="VAR1"/>
    <property type="match status" value="1"/>
</dbReference>
<keyword evidence="5" id="KW-0687">Ribonucleoprotein</keyword>
<dbReference type="EMBL" id="KJ459952">
    <property type="protein sequence ID" value="AHY04959.1"/>
    <property type="molecule type" value="Genomic_DNA"/>
</dbReference>
<evidence type="ECO:0000256" key="5">
    <source>
        <dbReference type="ARBA" id="ARBA00023274"/>
    </source>
</evidence>
<gene>
    <name evidence="8" type="primary">rps3</name>
</gene>